<dbReference type="Proteomes" id="UP001153712">
    <property type="component" value="Chromosome 3"/>
</dbReference>
<keyword evidence="1 2" id="KW-0175">Coiled coil</keyword>
<organism evidence="4 5">
    <name type="scientific">Phyllotreta striolata</name>
    <name type="common">Striped flea beetle</name>
    <name type="synonym">Crioceris striolata</name>
    <dbReference type="NCBI Taxonomy" id="444603"/>
    <lineage>
        <taxon>Eukaryota</taxon>
        <taxon>Metazoa</taxon>
        <taxon>Ecdysozoa</taxon>
        <taxon>Arthropoda</taxon>
        <taxon>Hexapoda</taxon>
        <taxon>Insecta</taxon>
        <taxon>Pterygota</taxon>
        <taxon>Neoptera</taxon>
        <taxon>Endopterygota</taxon>
        <taxon>Coleoptera</taxon>
        <taxon>Polyphaga</taxon>
        <taxon>Cucujiformia</taxon>
        <taxon>Chrysomeloidea</taxon>
        <taxon>Chrysomelidae</taxon>
        <taxon>Galerucinae</taxon>
        <taxon>Alticini</taxon>
        <taxon>Phyllotreta</taxon>
    </lineage>
</organism>
<dbReference type="PANTHER" id="PTHR21549:SF0">
    <property type="entry name" value="COILED-COIL DOMAIN-CONTAINING PROTEIN 112"/>
    <property type="match status" value="1"/>
</dbReference>
<keyword evidence="5" id="KW-1185">Reference proteome</keyword>
<feature type="coiled-coil region" evidence="2">
    <location>
        <begin position="268"/>
        <end position="316"/>
    </location>
</feature>
<dbReference type="AlphaFoldDB" id="A0A9N9XNM5"/>
<evidence type="ECO:0000313" key="5">
    <source>
        <dbReference type="Proteomes" id="UP001153712"/>
    </source>
</evidence>
<dbReference type="PANTHER" id="PTHR21549">
    <property type="entry name" value="MUTATED IN BLADDER CANCER 1"/>
    <property type="match status" value="1"/>
</dbReference>
<accession>A0A9N9XNM5</accession>
<dbReference type="OrthoDB" id="2152435at2759"/>
<dbReference type="InterPro" id="IPR039902">
    <property type="entry name" value="CCDC148/CCDC112"/>
</dbReference>
<name>A0A9N9XNM5_PHYSR</name>
<feature type="region of interest" description="Disordered" evidence="3">
    <location>
        <begin position="339"/>
        <end position="362"/>
    </location>
</feature>
<evidence type="ECO:0000256" key="3">
    <source>
        <dbReference type="SAM" id="MobiDB-lite"/>
    </source>
</evidence>
<evidence type="ECO:0000313" key="4">
    <source>
        <dbReference type="EMBL" id="CAG9859731.1"/>
    </source>
</evidence>
<gene>
    <name evidence="4" type="ORF">PHYEVI_LOCUS6099</name>
</gene>
<dbReference type="EMBL" id="OU900096">
    <property type="protein sequence ID" value="CAG9859731.1"/>
    <property type="molecule type" value="Genomic_DNA"/>
</dbReference>
<evidence type="ECO:0000256" key="1">
    <source>
        <dbReference type="ARBA" id="ARBA00023054"/>
    </source>
</evidence>
<feature type="compositionally biased region" description="Polar residues" evidence="3">
    <location>
        <begin position="339"/>
        <end position="357"/>
    </location>
</feature>
<sequence>MAFNFNSDLNKIHSLSSSLEELRQNERKELKILINEIRDNINSKKHFLKQNNTLLNIDLSQLKHDMISIQDSIQYLMDNTITKMKYLKNDFFDINQDVDYYIEKVNEWSQPIDINKINSKTNYKTPDSKVSCIEIREFIDFLHRSGGHENGWDPTDHQLFIKCRNKFKNPDTSARKLNELLPDKTIEEIKQHEEWYKEYLILENNKKEAIKKWQESKHKAISISKPPVQSKITITHEDLKEKLSKWKQNKDMIFQTQISTERENYLKKKELESKRKQKNEETKRIVEEWKRTKLFLEEQQKLRAEFQQENDRKLKAITANKLIKEFQTRDDLYILQMKNSKNQHQAQKPSRSKSTQLVPRDPERLFKPTRQWINRLHDDNIYPEQTPIPIKQLPKLGVPEWRRKID</sequence>
<protein>
    <submittedName>
        <fullName evidence="4">Uncharacterized protein</fullName>
    </submittedName>
</protein>
<reference evidence="4" key="1">
    <citation type="submission" date="2022-01" db="EMBL/GenBank/DDBJ databases">
        <authorList>
            <person name="King R."/>
        </authorList>
    </citation>
    <scope>NUCLEOTIDE SEQUENCE</scope>
</reference>
<proteinExistence type="predicted"/>
<evidence type="ECO:0000256" key="2">
    <source>
        <dbReference type="SAM" id="Coils"/>
    </source>
</evidence>